<accession>A0A3Q0G417</accession>
<feature type="compositionally biased region" description="Basic and acidic residues" evidence="1">
    <location>
        <begin position="1"/>
        <end position="10"/>
    </location>
</feature>
<evidence type="ECO:0000256" key="1">
    <source>
        <dbReference type="SAM" id="MobiDB-lite"/>
    </source>
</evidence>
<feature type="region of interest" description="Disordered" evidence="1">
    <location>
        <begin position="1"/>
        <end position="58"/>
    </location>
</feature>
<dbReference type="GeneID" id="112549540"/>
<gene>
    <name evidence="3" type="primary">LOC112549540</name>
</gene>
<dbReference type="AlphaFoldDB" id="A0A3Q0G417"/>
<dbReference type="KEGG" id="asn:112549540"/>
<evidence type="ECO:0000313" key="3">
    <source>
        <dbReference type="RefSeq" id="XP_025054436.1"/>
    </source>
</evidence>
<protein>
    <submittedName>
        <fullName evidence="3">Uncharacterized protein LOC112549540</fullName>
    </submittedName>
</protein>
<evidence type="ECO:0000313" key="2">
    <source>
        <dbReference type="Proteomes" id="UP000189705"/>
    </source>
</evidence>
<reference evidence="3" key="1">
    <citation type="submission" date="2025-08" db="UniProtKB">
        <authorList>
            <consortium name="RefSeq"/>
        </authorList>
    </citation>
    <scope>IDENTIFICATION</scope>
</reference>
<name>A0A3Q0G417_ALLSI</name>
<dbReference type="Proteomes" id="UP000189705">
    <property type="component" value="Unplaced"/>
</dbReference>
<sequence length="333" mass="34801">MLSGRGETRSSRSSSEPCVAIRTGSRRGLSGPGRRLAGETPLESQLPSPKGAQYGAGVPESRALPQTTWVTLGKSLCSSCAGGAGTKPGFILGAGARGRRHGCVQPLAESPTSPPLSSRLLSGDPSPCLYLGSRALGLALAGSASPCQSRRRYALHLAQACTRADTHLPCTCTHTHLAHMHITCACTHTHAHIGTLLAVICTHTLTCAHTHTHTCTHLPTHSGISCMHMLTHTSCTHAHAPSWGRLLGWTCFQPGGCDREGHTMVPGAARGGTAGAWAAWHWPLQMSWVSRASLTTLANCSSLPAALASPGRPRGELGWPLACGGQLHGNKMR</sequence>
<organism evidence="2 3">
    <name type="scientific">Alligator sinensis</name>
    <name type="common">Chinese alligator</name>
    <dbReference type="NCBI Taxonomy" id="38654"/>
    <lineage>
        <taxon>Eukaryota</taxon>
        <taxon>Metazoa</taxon>
        <taxon>Chordata</taxon>
        <taxon>Craniata</taxon>
        <taxon>Vertebrata</taxon>
        <taxon>Euteleostomi</taxon>
        <taxon>Archelosauria</taxon>
        <taxon>Archosauria</taxon>
        <taxon>Crocodylia</taxon>
        <taxon>Alligatoridae</taxon>
        <taxon>Alligatorinae</taxon>
        <taxon>Alligator</taxon>
    </lineage>
</organism>
<proteinExistence type="predicted"/>
<keyword evidence="2" id="KW-1185">Reference proteome</keyword>
<dbReference type="InParanoid" id="A0A3Q0G417"/>
<feature type="compositionally biased region" description="Low complexity" evidence="1">
    <location>
        <begin position="11"/>
        <end position="35"/>
    </location>
</feature>
<dbReference type="RefSeq" id="XP_025054436.1">
    <property type="nucleotide sequence ID" value="XM_025198651.1"/>
</dbReference>